<gene>
    <name evidence="5" type="ORF">IAB73_00170</name>
</gene>
<proteinExistence type="inferred from homology"/>
<comment type="caution">
    <text evidence="5">The sequence shown here is derived from an EMBL/GenBank/DDBJ whole genome shotgun (WGS) entry which is preliminary data.</text>
</comment>
<feature type="domain" description="Metalloprotease TldD/E N-terminal" evidence="2">
    <location>
        <begin position="22"/>
        <end position="74"/>
    </location>
</feature>
<dbReference type="Pfam" id="PF01523">
    <property type="entry name" value="PmbA_TldD_1st"/>
    <property type="match status" value="1"/>
</dbReference>
<dbReference type="InterPro" id="IPR047657">
    <property type="entry name" value="PmbA"/>
</dbReference>
<reference evidence="5" key="1">
    <citation type="submission" date="2020-10" db="EMBL/GenBank/DDBJ databases">
        <authorList>
            <person name="Gilroy R."/>
        </authorList>
    </citation>
    <scope>NUCLEOTIDE SEQUENCE</scope>
    <source>
        <strain evidence="5">ChiSxjej2B14-6234</strain>
    </source>
</reference>
<dbReference type="PANTHER" id="PTHR43421">
    <property type="entry name" value="METALLOPROTEASE PMBA"/>
    <property type="match status" value="1"/>
</dbReference>
<protein>
    <submittedName>
        <fullName evidence="5">TldD/PmbA family protein</fullName>
    </submittedName>
</protein>
<sequence>MEFDAFVSALFARAKAEGIEHAEVYYASGDSLRVRVRDQKIEDYTVSTRAGLSLRGVCGGRMGYASTEALDEAAVDLLVQGVRETAALIDAPEAQDIFPGSPAYAKVEQHAVKADPQALIAQAMDMERQMQGEGLQVDDSMTQLTSGLLRIVNTYGLNLRHEDGAAFAMASLVARRGERTADGFAFDWSAEPAALDTADVARRAVQTARFMLDAAPVPSGEYDVIFRREAMADLLETFAGIFSAENAQRRLSLLAGRVGETIAAPCVTIVDDPLLPGGPATCAFDAEGVATYAKPVVEGGVLKTLLHNRSTARKDGVASTGNASRAGYSAPVRVSPTNFFFRPGELSLEALMAQMGEGLVITDVSGLHAGANPLSGDFSLLSKGFLVRDGKPAQPVEQITVAGNFYDLLKGVRAVADDLKLYPGGVGGTSVWAGKLSVAGK</sequence>
<dbReference type="Pfam" id="PF19289">
    <property type="entry name" value="PmbA_TldD_3rd"/>
    <property type="match status" value="1"/>
</dbReference>
<evidence type="ECO:0000259" key="4">
    <source>
        <dbReference type="Pfam" id="PF19290"/>
    </source>
</evidence>
<dbReference type="Gene3D" id="3.30.2290.10">
    <property type="entry name" value="PmbA/TldD superfamily"/>
    <property type="match status" value="1"/>
</dbReference>
<evidence type="ECO:0000259" key="3">
    <source>
        <dbReference type="Pfam" id="PF19289"/>
    </source>
</evidence>
<accession>A0A9D0Z7H7</accession>
<feature type="domain" description="Metalloprotease TldD/E C-terminal" evidence="3">
    <location>
        <begin position="219"/>
        <end position="440"/>
    </location>
</feature>
<evidence type="ECO:0000313" key="6">
    <source>
        <dbReference type="Proteomes" id="UP000886887"/>
    </source>
</evidence>
<dbReference type="Pfam" id="PF19290">
    <property type="entry name" value="PmbA_TldD_2nd"/>
    <property type="match status" value="1"/>
</dbReference>
<dbReference type="AlphaFoldDB" id="A0A9D0Z7H7"/>
<dbReference type="EMBL" id="DVFJ01000001">
    <property type="protein sequence ID" value="HIQ70622.1"/>
    <property type="molecule type" value="Genomic_DNA"/>
</dbReference>
<dbReference type="PANTHER" id="PTHR43421:SF1">
    <property type="entry name" value="METALLOPROTEASE PMBA"/>
    <property type="match status" value="1"/>
</dbReference>
<dbReference type="InterPro" id="IPR045570">
    <property type="entry name" value="Metalloprtase-TldD/E_cen_dom"/>
</dbReference>
<evidence type="ECO:0000259" key="2">
    <source>
        <dbReference type="Pfam" id="PF01523"/>
    </source>
</evidence>
<dbReference type="SUPFAM" id="SSF111283">
    <property type="entry name" value="Putative modulator of DNA gyrase, PmbA/TldD"/>
    <property type="match status" value="1"/>
</dbReference>
<dbReference type="InterPro" id="IPR002510">
    <property type="entry name" value="Metalloprtase-TldD/E_N"/>
</dbReference>
<dbReference type="InterPro" id="IPR035068">
    <property type="entry name" value="TldD/PmbA_N"/>
</dbReference>
<dbReference type="InterPro" id="IPR036059">
    <property type="entry name" value="TldD/PmbA_sf"/>
</dbReference>
<dbReference type="GO" id="GO:0008237">
    <property type="term" value="F:metallopeptidase activity"/>
    <property type="evidence" value="ECO:0007669"/>
    <property type="project" value="InterPro"/>
</dbReference>
<dbReference type="InterPro" id="IPR045569">
    <property type="entry name" value="Metalloprtase-TldD/E_C"/>
</dbReference>
<evidence type="ECO:0000256" key="1">
    <source>
        <dbReference type="ARBA" id="ARBA00005836"/>
    </source>
</evidence>
<reference evidence="5" key="2">
    <citation type="journal article" date="2021" name="PeerJ">
        <title>Extensive microbial diversity within the chicken gut microbiome revealed by metagenomics and culture.</title>
        <authorList>
            <person name="Gilroy R."/>
            <person name="Ravi A."/>
            <person name="Getino M."/>
            <person name="Pursley I."/>
            <person name="Horton D.L."/>
            <person name="Alikhan N.F."/>
            <person name="Baker D."/>
            <person name="Gharbi K."/>
            <person name="Hall N."/>
            <person name="Watson M."/>
            <person name="Adriaenssens E.M."/>
            <person name="Foster-Nyarko E."/>
            <person name="Jarju S."/>
            <person name="Secka A."/>
            <person name="Antonio M."/>
            <person name="Oren A."/>
            <person name="Chaudhuri R.R."/>
            <person name="La Ragione R."/>
            <person name="Hildebrand F."/>
            <person name="Pallen M.J."/>
        </authorList>
    </citation>
    <scope>NUCLEOTIDE SEQUENCE</scope>
    <source>
        <strain evidence="5">ChiSxjej2B14-6234</strain>
    </source>
</reference>
<dbReference type="GO" id="GO:0006508">
    <property type="term" value="P:proteolysis"/>
    <property type="evidence" value="ECO:0007669"/>
    <property type="project" value="InterPro"/>
</dbReference>
<dbReference type="GO" id="GO:0005829">
    <property type="term" value="C:cytosol"/>
    <property type="evidence" value="ECO:0007669"/>
    <property type="project" value="TreeGrafter"/>
</dbReference>
<evidence type="ECO:0000313" key="5">
    <source>
        <dbReference type="EMBL" id="HIQ70622.1"/>
    </source>
</evidence>
<feature type="domain" description="Metalloprotease TldD/E central" evidence="4">
    <location>
        <begin position="116"/>
        <end position="209"/>
    </location>
</feature>
<name>A0A9D0Z7H7_9FIRM</name>
<dbReference type="Proteomes" id="UP000886887">
    <property type="component" value="Unassembled WGS sequence"/>
</dbReference>
<organism evidence="5 6">
    <name type="scientific">Candidatus Onthenecus intestinigallinarum</name>
    <dbReference type="NCBI Taxonomy" id="2840875"/>
    <lineage>
        <taxon>Bacteria</taxon>
        <taxon>Bacillati</taxon>
        <taxon>Bacillota</taxon>
        <taxon>Clostridia</taxon>
        <taxon>Eubacteriales</taxon>
        <taxon>Candidatus Onthenecus</taxon>
    </lineage>
</organism>
<comment type="similarity">
    <text evidence="1">Belongs to the peptidase U62 family.</text>
</comment>